<keyword evidence="23" id="KW-1185">Reference proteome</keyword>
<dbReference type="InterPro" id="IPR043502">
    <property type="entry name" value="DNA/RNA_pol_sf"/>
</dbReference>
<dbReference type="GO" id="GO:0003964">
    <property type="term" value="F:RNA-directed DNA polymerase activity"/>
    <property type="evidence" value="ECO:0007669"/>
    <property type="project" value="UniProtKB-KW"/>
</dbReference>
<evidence type="ECO:0000259" key="18">
    <source>
        <dbReference type="PROSITE" id="PS50013"/>
    </source>
</evidence>
<keyword evidence="5" id="KW-0479">Metal-binding</keyword>
<dbReference type="InterPro" id="IPR041577">
    <property type="entry name" value="RT_RNaseH_2"/>
</dbReference>
<evidence type="ECO:0000256" key="13">
    <source>
        <dbReference type="ARBA" id="ARBA00023172"/>
    </source>
</evidence>
<dbReference type="InterPro" id="IPR050951">
    <property type="entry name" value="Retrovirus_Pol_polyprotein"/>
</dbReference>
<dbReference type="InterPro" id="IPR001878">
    <property type="entry name" value="Znf_CCHC"/>
</dbReference>
<feature type="compositionally biased region" description="Basic residues" evidence="17">
    <location>
        <begin position="1494"/>
        <end position="1505"/>
    </location>
</feature>
<dbReference type="Gene3D" id="4.10.60.10">
    <property type="entry name" value="Zinc finger, CCHC-type"/>
    <property type="match status" value="1"/>
</dbReference>
<keyword evidence="10" id="KW-0695">RNA-directed DNA polymerase</keyword>
<dbReference type="CDD" id="cd01647">
    <property type="entry name" value="RT_LTR"/>
    <property type="match status" value="1"/>
</dbReference>
<dbReference type="InterPro" id="IPR000953">
    <property type="entry name" value="Chromo/chromo_shadow_dom"/>
</dbReference>
<dbReference type="GO" id="GO:0004523">
    <property type="term" value="F:RNA-DNA hybrid ribonuclease activity"/>
    <property type="evidence" value="ECO:0007669"/>
    <property type="project" value="UniProtKB-EC"/>
</dbReference>
<comment type="caution">
    <text evidence="22">The sequence shown here is derived from an EMBL/GenBank/DDBJ whole genome shotgun (WGS) entry which is preliminary data.</text>
</comment>
<dbReference type="PROSITE" id="PS50878">
    <property type="entry name" value="RT_POL"/>
    <property type="match status" value="1"/>
</dbReference>
<evidence type="ECO:0000256" key="4">
    <source>
        <dbReference type="ARBA" id="ARBA00022670"/>
    </source>
</evidence>
<proteinExistence type="inferred from homology"/>
<evidence type="ECO:0000256" key="10">
    <source>
        <dbReference type="ARBA" id="ARBA00022918"/>
    </source>
</evidence>
<name>A0ABD0MYD2_CIRMR</name>
<dbReference type="GO" id="GO:0005634">
    <property type="term" value="C:nucleus"/>
    <property type="evidence" value="ECO:0007669"/>
    <property type="project" value="UniProtKB-SubCell"/>
</dbReference>
<dbReference type="InterPro" id="IPR036397">
    <property type="entry name" value="RNaseH_sf"/>
</dbReference>
<keyword evidence="8" id="KW-0460">Magnesium</keyword>
<keyword evidence="13" id="KW-0233">DNA recombination</keyword>
<evidence type="ECO:0000259" key="21">
    <source>
        <dbReference type="PROSITE" id="PS50994"/>
    </source>
</evidence>
<evidence type="ECO:0000256" key="14">
    <source>
        <dbReference type="ARBA" id="ARBA00023268"/>
    </source>
</evidence>
<feature type="domain" description="Integrase catalytic" evidence="21">
    <location>
        <begin position="1134"/>
        <end position="1293"/>
    </location>
</feature>
<gene>
    <name evidence="22" type="ORF">M9458_050578</name>
</gene>
<dbReference type="Pfam" id="PF16297">
    <property type="entry name" value="DUF4939"/>
    <property type="match status" value="1"/>
</dbReference>
<accession>A0ABD0MYD2</accession>
<dbReference type="PROSITE" id="PS50158">
    <property type="entry name" value="ZF_CCHC"/>
    <property type="match status" value="1"/>
</dbReference>
<evidence type="ECO:0000256" key="6">
    <source>
        <dbReference type="ARBA" id="ARBA00022750"/>
    </source>
</evidence>
<keyword evidence="7" id="KW-0378">Hydrolase</keyword>
<evidence type="ECO:0000256" key="12">
    <source>
        <dbReference type="ARBA" id="ARBA00023125"/>
    </source>
</evidence>
<keyword evidence="16" id="KW-0862">Zinc</keyword>
<comment type="subcellular location">
    <subcellularLocation>
        <location evidence="1">Nucleus</location>
    </subcellularLocation>
</comment>
<dbReference type="Pfam" id="PF00078">
    <property type="entry name" value="RVT_1"/>
    <property type="match status" value="1"/>
</dbReference>
<keyword evidence="9" id="KW-0229">DNA integration</keyword>
<dbReference type="Gene3D" id="3.30.70.270">
    <property type="match status" value="2"/>
</dbReference>
<dbReference type="CDD" id="cd00303">
    <property type="entry name" value="retropepsin_like"/>
    <property type="match status" value="1"/>
</dbReference>
<evidence type="ECO:0000256" key="15">
    <source>
        <dbReference type="ARBA" id="ARBA00039658"/>
    </source>
</evidence>
<dbReference type="GO" id="GO:0006508">
    <property type="term" value="P:proteolysis"/>
    <property type="evidence" value="ECO:0007669"/>
    <property type="project" value="UniProtKB-KW"/>
</dbReference>
<dbReference type="Pfam" id="PF17919">
    <property type="entry name" value="RT_RNaseH_2"/>
    <property type="match status" value="1"/>
</dbReference>
<dbReference type="FunFam" id="3.30.70.270:FF:000020">
    <property type="entry name" value="Transposon Tf2-6 polyprotein-like Protein"/>
    <property type="match status" value="1"/>
</dbReference>
<dbReference type="EMBL" id="JAMKFB020000045">
    <property type="protein sequence ID" value="KAL0154119.1"/>
    <property type="molecule type" value="Genomic_DNA"/>
</dbReference>
<keyword evidence="12" id="KW-0238">DNA-binding</keyword>
<dbReference type="PANTHER" id="PTHR37984:SF5">
    <property type="entry name" value="PROTEIN NYNRIN-LIKE"/>
    <property type="match status" value="1"/>
</dbReference>
<evidence type="ECO:0000256" key="8">
    <source>
        <dbReference type="ARBA" id="ARBA00022842"/>
    </source>
</evidence>
<evidence type="ECO:0000256" key="1">
    <source>
        <dbReference type="ARBA" id="ARBA00004123"/>
    </source>
</evidence>
<dbReference type="Gene3D" id="3.30.420.10">
    <property type="entry name" value="Ribonuclease H-like superfamily/Ribonuclease H"/>
    <property type="match status" value="1"/>
</dbReference>
<dbReference type="SUPFAM" id="SSF54160">
    <property type="entry name" value="Chromo domain-like"/>
    <property type="match status" value="1"/>
</dbReference>
<dbReference type="GO" id="GO:0008270">
    <property type="term" value="F:zinc ion binding"/>
    <property type="evidence" value="ECO:0007669"/>
    <property type="project" value="UniProtKB-KW"/>
</dbReference>
<feature type="region of interest" description="Disordered" evidence="17">
    <location>
        <begin position="1480"/>
        <end position="1510"/>
    </location>
</feature>
<dbReference type="CDD" id="cd09274">
    <property type="entry name" value="RNase_HI_RT_Ty3"/>
    <property type="match status" value="1"/>
</dbReference>
<dbReference type="SUPFAM" id="SSF56672">
    <property type="entry name" value="DNA/RNA polymerases"/>
    <property type="match status" value="1"/>
</dbReference>
<dbReference type="GO" id="GO:0006310">
    <property type="term" value="P:DNA recombination"/>
    <property type="evidence" value="ECO:0007669"/>
    <property type="project" value="UniProtKB-KW"/>
</dbReference>
<dbReference type="InterPro" id="IPR056924">
    <property type="entry name" value="SH3_Tf2-1"/>
</dbReference>
<dbReference type="GO" id="GO:0015074">
    <property type="term" value="P:DNA integration"/>
    <property type="evidence" value="ECO:0007669"/>
    <property type="project" value="UniProtKB-KW"/>
</dbReference>
<dbReference type="Pfam" id="PF17921">
    <property type="entry name" value="Integrase_H2C2"/>
    <property type="match status" value="1"/>
</dbReference>
<evidence type="ECO:0000259" key="20">
    <source>
        <dbReference type="PROSITE" id="PS50878"/>
    </source>
</evidence>
<protein>
    <recommendedName>
        <fullName evidence="15">Gypsy retrotransposon integrase-like protein 1</fullName>
        <ecNumber evidence="3">3.1.26.4</ecNumber>
    </recommendedName>
</protein>
<dbReference type="GO" id="GO:0003887">
    <property type="term" value="F:DNA-directed DNA polymerase activity"/>
    <property type="evidence" value="ECO:0007669"/>
    <property type="project" value="UniProtKB-KW"/>
</dbReference>
<dbReference type="InterPro" id="IPR036875">
    <property type="entry name" value="Znf_CCHC_sf"/>
</dbReference>
<dbReference type="SUPFAM" id="SSF57756">
    <property type="entry name" value="Retrovirus zinc finger-like domains"/>
    <property type="match status" value="1"/>
</dbReference>
<evidence type="ECO:0000256" key="17">
    <source>
        <dbReference type="SAM" id="MobiDB-lite"/>
    </source>
</evidence>
<dbReference type="InterPro" id="IPR000477">
    <property type="entry name" value="RT_dom"/>
</dbReference>
<evidence type="ECO:0000256" key="5">
    <source>
        <dbReference type="ARBA" id="ARBA00022723"/>
    </source>
</evidence>
<feature type="compositionally biased region" description="Polar residues" evidence="17">
    <location>
        <begin position="149"/>
        <end position="162"/>
    </location>
</feature>
<feature type="domain" description="CCHC-type" evidence="19">
    <location>
        <begin position="442"/>
        <end position="456"/>
    </location>
</feature>
<evidence type="ECO:0000256" key="2">
    <source>
        <dbReference type="ARBA" id="ARBA00010879"/>
    </source>
</evidence>
<organism evidence="22 23">
    <name type="scientific">Cirrhinus mrigala</name>
    <name type="common">Mrigala</name>
    <dbReference type="NCBI Taxonomy" id="683832"/>
    <lineage>
        <taxon>Eukaryota</taxon>
        <taxon>Metazoa</taxon>
        <taxon>Chordata</taxon>
        <taxon>Craniata</taxon>
        <taxon>Vertebrata</taxon>
        <taxon>Euteleostomi</taxon>
        <taxon>Actinopterygii</taxon>
        <taxon>Neopterygii</taxon>
        <taxon>Teleostei</taxon>
        <taxon>Ostariophysi</taxon>
        <taxon>Cypriniformes</taxon>
        <taxon>Cyprinidae</taxon>
        <taxon>Labeoninae</taxon>
        <taxon>Labeonini</taxon>
        <taxon>Cirrhinus</taxon>
    </lineage>
</organism>
<dbReference type="Gene3D" id="2.40.50.40">
    <property type="match status" value="1"/>
</dbReference>
<dbReference type="InterPro" id="IPR041588">
    <property type="entry name" value="Integrase_H2C2"/>
</dbReference>
<dbReference type="InterPro" id="IPR032549">
    <property type="entry name" value="DUF4939"/>
</dbReference>
<keyword evidence="6" id="KW-0064">Aspartyl protease</keyword>
<dbReference type="InterPro" id="IPR023780">
    <property type="entry name" value="Chromo_domain"/>
</dbReference>
<evidence type="ECO:0000313" key="22">
    <source>
        <dbReference type="EMBL" id="KAL0154119.1"/>
    </source>
</evidence>
<dbReference type="GO" id="GO:0003677">
    <property type="term" value="F:DNA binding"/>
    <property type="evidence" value="ECO:0007669"/>
    <property type="project" value="UniProtKB-KW"/>
</dbReference>
<dbReference type="GO" id="GO:0004190">
    <property type="term" value="F:aspartic-type endopeptidase activity"/>
    <property type="evidence" value="ECO:0007669"/>
    <property type="project" value="UniProtKB-KW"/>
</dbReference>
<evidence type="ECO:0000313" key="23">
    <source>
        <dbReference type="Proteomes" id="UP001529510"/>
    </source>
</evidence>
<dbReference type="SMART" id="SM00298">
    <property type="entry name" value="CHROMO"/>
    <property type="match status" value="1"/>
</dbReference>
<dbReference type="Gene3D" id="3.10.10.10">
    <property type="entry name" value="HIV Type 1 Reverse Transcriptase, subunit A, domain 1"/>
    <property type="match status" value="1"/>
</dbReference>
<sequence length="1680" mass="188257">MYNEIEATPFPVSTVMKLHRISVLSKVLNVKYSTVGGQKKVRGSEGSFEQRFTAKFCIVMLAILSVLFTDCPLVANRTVYRVCEPLLPALYRPTFVYRINPFDRRLPRPFARTLVTPFGLPSPHQSAVVGPRLYSLSSLIKLLQMDPTSPDASMAASQKTSPPTDPATVDQLSSELSAQASVLTLHQQQLDRLTNLTEQLVRALQGLQATAPPAMPPVTTPPPGAQAVTASPRLAFPEKFDGTASKCKGFLLQCTLFVNQQPHLYPTDECKIAFVCSLLSGRALDWATAVWSLDRPAFPSFATFLQSFKEVFQPSSESGEAGEAIVKLRQGRRTAADYALDFRTLAAQSGWNDGPLKLHYRKGLNLDLQVELACRDEGLTLQQYIDLSIRVDNVLRARKSSRPFTPMPMTLPAAEAAPEPMQLGTTKLTVEERERRLRSNLCLYCGLAGHIRANCPTRPPRPPTSVSNVNSSLNRCEIPVTLISGRVPVRTTALIDSGAAGNFMDSDFAITNHLPILSCTPSVAVAALDGRPLALTPRDHTFLHHHLATDTSHFGLPLAQPARTNYFLDTSSVIPTEYQDLIEAFSQTKATQLPPHRPGDCAIDLIPGSTPPKGRVYPLSQPESEAMNTYIQEELAKGFIRPSTSPASAGFFFVKKKDGGLRPCIDYRALNDITIKYRYPLPLVPPALEQLRTAKIYTKLDLRSAYNLIRIREGDEWKTAFSTASGHYEYRVMPFGLANSPSYFQAFVNEVFRDMLNRWVIVYIDDILIYSSSHAEHIQHVRAVLQRLIKHQLYCKEEKCEFHQEKVAFLGYIISPEGVAMDEKKVNAVRNWPRPTTLKELQRFLGFANFYRRFIRGFSSVAAPLSSMVKRGISRLAWTPPAIQAFLDLRQRLTSAPILHHPDPNRPFLVEVDASSTGVGAVLSQQQGQPPKTYPCAYFSHKLTPAERNYDVGRLTSVHRANRPQESGIPVSAKVLNHRQARWALFFTRFHFQVTYRPGSQNTKADALSCIHEPDLTPASTDTILPTSIVVAPVSWDIMTEISEGHTQDPPPANCPDHLTYVPLSLRTRVLAEVHSTPSSGHPGIEATLHLLNNRFWWPTLRPDTITFVKNCAICNMSKVPRQLTAGLLQPLPVPRRPWSHIALDFITDLPSSHGHTTILTVIDRFSKGCRLIPLPKLPTAMETAEALCESVFRFYGLPEDIVSDRGPQFTSRLWASFFRLLGVNISLTSGYHPQSNGQAERLNQELARFLRSYCQDRQEDWSRFLFWAEYAQNSLLKPSTNLTPFQCVLGYQPPLFPWSGEPSDLPAVNSWFQHSEETWNRAHIHLQRAVHRTRVQADRRRRPNPPYEPGQWVWLLTRDLRLHLPCKKLSPRYVGPFKIIKQIAVSFRLELPAEYRISPTFHVSLLKPTGDPGGVENLDEAAPQGPPPLIIDGEEAYRVNTILDSRRRRGHLQYLIDWEGFGPEERSWVPAEDILDPSLTTDFHSSHPDRPAPRRRGRPRRGARRGGALSQTRPLWLPLTAASGNPHRTFSALHIPSPRTLGRSLPVPGRPGSLPARFTAKFCIVMLAILSVLFTDCPLVANRTVYLVCEPLLPALYRPTFVYRINPFDRRLPRPFARTLVTPFGLPSPHQSAVVGPRLYSLSSLIKLLQMDPMSPDASMAASHQDASWTHWLHNTSAK</sequence>
<dbReference type="Pfam" id="PF24626">
    <property type="entry name" value="SH3_Tf2-1"/>
    <property type="match status" value="1"/>
</dbReference>
<dbReference type="Gene3D" id="1.10.340.70">
    <property type="match status" value="1"/>
</dbReference>
<dbReference type="PANTHER" id="PTHR37984">
    <property type="entry name" value="PROTEIN CBG26694"/>
    <property type="match status" value="1"/>
</dbReference>
<keyword evidence="16" id="KW-0863">Zinc-finger</keyword>
<evidence type="ECO:0000256" key="7">
    <source>
        <dbReference type="ARBA" id="ARBA00022801"/>
    </source>
</evidence>
<evidence type="ECO:0000256" key="9">
    <source>
        <dbReference type="ARBA" id="ARBA00022908"/>
    </source>
</evidence>
<keyword evidence="14" id="KW-0511">Multifunctional enzyme</keyword>
<comment type="similarity">
    <text evidence="2">Belongs to the beta type-B retroviral polymerase family. HERV class-II K(HML-2) pol subfamily.</text>
</comment>
<dbReference type="FunFam" id="3.30.420.10:FF:000032">
    <property type="entry name" value="Retrovirus-related Pol polyprotein from transposon 297-like Protein"/>
    <property type="match status" value="1"/>
</dbReference>
<feature type="domain" description="Reverse transcriptase" evidence="20">
    <location>
        <begin position="635"/>
        <end position="814"/>
    </location>
</feature>
<dbReference type="EC" id="3.1.26.4" evidence="3"/>
<dbReference type="Pfam" id="PF00385">
    <property type="entry name" value="Chromo"/>
    <property type="match status" value="1"/>
</dbReference>
<keyword evidence="4" id="KW-0645">Protease</keyword>
<dbReference type="Pfam" id="PF00665">
    <property type="entry name" value="rve"/>
    <property type="match status" value="1"/>
</dbReference>
<keyword evidence="11" id="KW-0239">DNA-directed DNA polymerase</keyword>
<evidence type="ECO:0000256" key="11">
    <source>
        <dbReference type="ARBA" id="ARBA00022932"/>
    </source>
</evidence>
<dbReference type="PROSITE" id="PS50013">
    <property type="entry name" value="CHROMO_2"/>
    <property type="match status" value="1"/>
</dbReference>
<dbReference type="PROSITE" id="PS50994">
    <property type="entry name" value="INTEGRASE"/>
    <property type="match status" value="1"/>
</dbReference>
<dbReference type="InterPro" id="IPR012337">
    <property type="entry name" value="RNaseH-like_sf"/>
</dbReference>
<feature type="region of interest" description="Disordered" evidence="17">
    <location>
        <begin position="149"/>
        <end position="169"/>
    </location>
</feature>
<dbReference type="InterPro" id="IPR001584">
    <property type="entry name" value="Integrase_cat-core"/>
</dbReference>
<feature type="domain" description="Chromo" evidence="18">
    <location>
        <begin position="1438"/>
        <end position="1496"/>
    </location>
</feature>
<evidence type="ECO:0000256" key="16">
    <source>
        <dbReference type="PROSITE-ProRule" id="PRU00047"/>
    </source>
</evidence>
<keyword evidence="11" id="KW-0548">Nucleotidyltransferase</keyword>
<dbReference type="Proteomes" id="UP001529510">
    <property type="component" value="Unassembled WGS sequence"/>
</dbReference>
<evidence type="ECO:0000256" key="3">
    <source>
        <dbReference type="ARBA" id="ARBA00012180"/>
    </source>
</evidence>
<evidence type="ECO:0000259" key="19">
    <source>
        <dbReference type="PROSITE" id="PS50158"/>
    </source>
</evidence>
<keyword evidence="11" id="KW-0808">Transferase</keyword>
<reference evidence="22 23" key="1">
    <citation type="submission" date="2024-05" db="EMBL/GenBank/DDBJ databases">
        <title>Genome sequencing and assembly of Indian major carp, Cirrhinus mrigala (Hamilton, 1822).</title>
        <authorList>
            <person name="Mohindra V."/>
            <person name="Chowdhury L.M."/>
            <person name="Lal K."/>
            <person name="Jena J.K."/>
        </authorList>
    </citation>
    <scope>NUCLEOTIDE SEQUENCE [LARGE SCALE GENOMIC DNA]</scope>
    <source>
        <strain evidence="22">CM1030</strain>
        <tissue evidence="22">Blood</tissue>
    </source>
</reference>
<dbReference type="InterPro" id="IPR016197">
    <property type="entry name" value="Chromo-like_dom_sf"/>
</dbReference>
<dbReference type="SUPFAM" id="SSF53098">
    <property type="entry name" value="Ribonuclease H-like"/>
    <property type="match status" value="1"/>
</dbReference>
<dbReference type="InterPro" id="IPR043128">
    <property type="entry name" value="Rev_trsase/Diguanyl_cyclase"/>
</dbReference>